<proteinExistence type="predicted"/>
<name>A0A932GPW8_UNCTE</name>
<gene>
    <name evidence="1" type="ORF">HYY65_08015</name>
</gene>
<evidence type="ECO:0000313" key="2">
    <source>
        <dbReference type="Proteomes" id="UP000741360"/>
    </source>
</evidence>
<comment type="caution">
    <text evidence="1">The sequence shown here is derived from an EMBL/GenBank/DDBJ whole genome shotgun (WGS) entry which is preliminary data.</text>
</comment>
<dbReference type="Proteomes" id="UP000741360">
    <property type="component" value="Unassembled WGS sequence"/>
</dbReference>
<sequence>DGNRDWEETIKNIYRKGVETVAAHTADHKARGESLMGREKEFAIRCNC</sequence>
<feature type="non-terminal residue" evidence="1">
    <location>
        <position position="1"/>
    </location>
</feature>
<protein>
    <submittedName>
        <fullName evidence="1">Uncharacterized protein</fullName>
    </submittedName>
</protein>
<dbReference type="EMBL" id="JACPSX010000151">
    <property type="protein sequence ID" value="MBI3014984.1"/>
    <property type="molecule type" value="Genomic_DNA"/>
</dbReference>
<accession>A0A932GPW8</accession>
<organism evidence="1 2">
    <name type="scientific">Tectimicrobiota bacterium</name>
    <dbReference type="NCBI Taxonomy" id="2528274"/>
    <lineage>
        <taxon>Bacteria</taxon>
        <taxon>Pseudomonadati</taxon>
        <taxon>Nitrospinota/Tectimicrobiota group</taxon>
        <taxon>Candidatus Tectimicrobiota</taxon>
    </lineage>
</organism>
<evidence type="ECO:0000313" key="1">
    <source>
        <dbReference type="EMBL" id="MBI3014984.1"/>
    </source>
</evidence>
<reference evidence="1" key="1">
    <citation type="submission" date="2020-07" db="EMBL/GenBank/DDBJ databases">
        <title>Huge and variable diversity of episymbiotic CPR bacteria and DPANN archaea in groundwater ecosystems.</title>
        <authorList>
            <person name="He C.Y."/>
            <person name="Keren R."/>
            <person name="Whittaker M."/>
            <person name="Farag I.F."/>
            <person name="Doudna J."/>
            <person name="Cate J.H.D."/>
            <person name="Banfield J.F."/>
        </authorList>
    </citation>
    <scope>NUCLEOTIDE SEQUENCE</scope>
    <source>
        <strain evidence="1">NC_groundwater_717_Ag_S-0.2um_59_8</strain>
    </source>
</reference>
<dbReference type="AlphaFoldDB" id="A0A932GPW8"/>